<dbReference type="InParanoid" id="A0A0N7KDR6"/>
<reference evidence="4" key="1">
    <citation type="journal article" date="2005" name="Nature">
        <title>The map-based sequence of the rice genome.</title>
        <authorList>
            <consortium name="International rice genome sequencing project (IRGSP)"/>
            <person name="Matsumoto T."/>
            <person name="Wu J."/>
            <person name="Kanamori H."/>
            <person name="Katayose Y."/>
            <person name="Fujisawa M."/>
            <person name="Namiki N."/>
            <person name="Mizuno H."/>
            <person name="Yamamoto K."/>
            <person name="Antonio B.A."/>
            <person name="Baba T."/>
            <person name="Sakata K."/>
            <person name="Nagamura Y."/>
            <person name="Aoki H."/>
            <person name="Arikawa K."/>
            <person name="Arita K."/>
            <person name="Bito T."/>
            <person name="Chiden Y."/>
            <person name="Fujitsuka N."/>
            <person name="Fukunaka R."/>
            <person name="Hamada M."/>
            <person name="Harada C."/>
            <person name="Hayashi A."/>
            <person name="Hijishita S."/>
            <person name="Honda M."/>
            <person name="Hosokawa S."/>
            <person name="Ichikawa Y."/>
            <person name="Idonuma A."/>
            <person name="Iijima M."/>
            <person name="Ikeda M."/>
            <person name="Ikeno M."/>
            <person name="Ito K."/>
            <person name="Ito S."/>
            <person name="Ito T."/>
            <person name="Ito Y."/>
            <person name="Ito Y."/>
            <person name="Iwabuchi A."/>
            <person name="Kamiya K."/>
            <person name="Karasawa W."/>
            <person name="Kurita K."/>
            <person name="Katagiri S."/>
            <person name="Kikuta A."/>
            <person name="Kobayashi H."/>
            <person name="Kobayashi N."/>
            <person name="Machita K."/>
            <person name="Maehara T."/>
            <person name="Masukawa M."/>
            <person name="Mizubayashi T."/>
            <person name="Mukai Y."/>
            <person name="Nagasaki H."/>
            <person name="Nagata Y."/>
            <person name="Naito S."/>
            <person name="Nakashima M."/>
            <person name="Nakama Y."/>
            <person name="Nakamichi Y."/>
            <person name="Nakamura M."/>
            <person name="Meguro A."/>
            <person name="Negishi M."/>
            <person name="Ohta I."/>
            <person name="Ohta T."/>
            <person name="Okamoto M."/>
            <person name="Ono N."/>
            <person name="Saji S."/>
            <person name="Sakaguchi M."/>
            <person name="Sakai K."/>
            <person name="Shibata M."/>
            <person name="Shimokawa T."/>
            <person name="Song J."/>
            <person name="Takazaki Y."/>
            <person name="Terasawa K."/>
            <person name="Tsugane M."/>
            <person name="Tsuji K."/>
            <person name="Ueda S."/>
            <person name="Waki K."/>
            <person name="Yamagata H."/>
            <person name="Yamamoto M."/>
            <person name="Yamamoto S."/>
            <person name="Yamane H."/>
            <person name="Yoshiki S."/>
            <person name="Yoshihara R."/>
            <person name="Yukawa K."/>
            <person name="Zhong H."/>
            <person name="Yano M."/>
            <person name="Yuan Q."/>
            <person name="Ouyang S."/>
            <person name="Liu J."/>
            <person name="Jones K.M."/>
            <person name="Gansberger K."/>
            <person name="Moffat K."/>
            <person name="Hill J."/>
            <person name="Bera J."/>
            <person name="Fadrosh D."/>
            <person name="Jin S."/>
            <person name="Johri S."/>
            <person name="Kim M."/>
            <person name="Overton L."/>
            <person name="Reardon M."/>
            <person name="Tsitrin T."/>
            <person name="Vuong H."/>
            <person name="Weaver B."/>
            <person name="Ciecko A."/>
            <person name="Tallon L."/>
            <person name="Jackson J."/>
            <person name="Pai G."/>
            <person name="Aken S.V."/>
            <person name="Utterback T."/>
            <person name="Reidmuller S."/>
            <person name="Feldblyum T."/>
            <person name="Hsiao J."/>
            <person name="Zismann V."/>
            <person name="Iobst S."/>
            <person name="de Vazeille A.R."/>
            <person name="Buell C.R."/>
            <person name="Ying K."/>
            <person name="Li Y."/>
            <person name="Lu T."/>
            <person name="Huang Y."/>
            <person name="Zhao Q."/>
            <person name="Feng Q."/>
            <person name="Zhang L."/>
            <person name="Zhu J."/>
            <person name="Weng Q."/>
            <person name="Mu J."/>
            <person name="Lu Y."/>
            <person name="Fan D."/>
            <person name="Liu Y."/>
            <person name="Guan J."/>
            <person name="Zhang Y."/>
            <person name="Yu S."/>
            <person name="Liu X."/>
            <person name="Zhang Y."/>
            <person name="Hong G."/>
            <person name="Han B."/>
            <person name="Choisne N."/>
            <person name="Demange N."/>
            <person name="Orjeda G."/>
            <person name="Samain S."/>
            <person name="Cattolico L."/>
            <person name="Pelletier E."/>
            <person name="Couloux A."/>
            <person name="Segurens B."/>
            <person name="Wincker P."/>
            <person name="D'Hont A."/>
            <person name="Scarpelli C."/>
            <person name="Weissenbach J."/>
            <person name="Salanoubat M."/>
            <person name="Quetier F."/>
            <person name="Yu Y."/>
            <person name="Kim H.R."/>
            <person name="Rambo T."/>
            <person name="Currie J."/>
            <person name="Collura K."/>
            <person name="Luo M."/>
            <person name="Yang T."/>
            <person name="Ammiraju J.S.S."/>
            <person name="Engler F."/>
            <person name="Soderlund C."/>
            <person name="Wing R.A."/>
            <person name="Palmer L.E."/>
            <person name="de la Bastide M."/>
            <person name="Spiegel L."/>
            <person name="Nascimento L."/>
            <person name="Zutavern T."/>
            <person name="O'Shaughnessy A."/>
            <person name="Dike S."/>
            <person name="Dedhia N."/>
            <person name="Preston R."/>
            <person name="Balija V."/>
            <person name="McCombie W.R."/>
            <person name="Chow T."/>
            <person name="Chen H."/>
            <person name="Chung M."/>
            <person name="Chen C."/>
            <person name="Shaw J."/>
            <person name="Wu H."/>
            <person name="Hsiao K."/>
            <person name="Chao Y."/>
            <person name="Chu M."/>
            <person name="Cheng C."/>
            <person name="Hour A."/>
            <person name="Lee P."/>
            <person name="Lin S."/>
            <person name="Lin Y."/>
            <person name="Liou J."/>
            <person name="Liu S."/>
            <person name="Hsing Y."/>
            <person name="Raghuvanshi S."/>
            <person name="Mohanty A."/>
            <person name="Bharti A.K."/>
            <person name="Gaur A."/>
            <person name="Gupta V."/>
            <person name="Kumar D."/>
            <person name="Ravi V."/>
            <person name="Vij S."/>
            <person name="Kapur A."/>
            <person name="Khurana P."/>
            <person name="Khurana P."/>
            <person name="Khurana J.P."/>
            <person name="Tyagi A.K."/>
            <person name="Gaikwad K."/>
            <person name="Singh A."/>
            <person name="Dalal V."/>
            <person name="Srivastava S."/>
            <person name="Dixit A."/>
            <person name="Pal A.K."/>
            <person name="Ghazi I.A."/>
            <person name="Yadav M."/>
            <person name="Pandit A."/>
            <person name="Bhargava A."/>
            <person name="Sureshbabu K."/>
            <person name="Batra K."/>
            <person name="Sharma T.R."/>
            <person name="Mohapatra T."/>
            <person name="Singh N.K."/>
            <person name="Messing J."/>
            <person name="Nelson A.B."/>
            <person name="Fuks G."/>
            <person name="Kavchok S."/>
            <person name="Keizer G."/>
            <person name="Linton E."/>
            <person name="Llaca V."/>
            <person name="Song R."/>
            <person name="Tanyolac B."/>
            <person name="Young S."/>
            <person name="Ho-Il K."/>
            <person name="Hahn J.H."/>
            <person name="Sangsakoo G."/>
            <person name="Vanavichit A."/>
            <person name="de Mattos Luiz.A.T."/>
            <person name="Zimmer P.D."/>
            <person name="Malone G."/>
            <person name="Dellagostin O."/>
            <person name="de Oliveira A.C."/>
            <person name="Bevan M."/>
            <person name="Bancroft I."/>
            <person name="Minx P."/>
            <person name="Cordum H."/>
            <person name="Wilson R."/>
            <person name="Cheng Z."/>
            <person name="Jin W."/>
            <person name="Jiang J."/>
            <person name="Leong S.A."/>
            <person name="Iwama H."/>
            <person name="Gojobori T."/>
            <person name="Itoh T."/>
            <person name="Niimura Y."/>
            <person name="Fujii Y."/>
            <person name="Habara T."/>
            <person name="Sakai H."/>
            <person name="Sato Y."/>
            <person name="Wilson G."/>
            <person name="Kumar K."/>
            <person name="McCouch S."/>
            <person name="Juretic N."/>
            <person name="Hoen D."/>
            <person name="Wright S."/>
            <person name="Bruskiewich R."/>
            <person name="Bureau T."/>
            <person name="Miyao A."/>
            <person name="Hirochika H."/>
            <person name="Nishikawa T."/>
            <person name="Kadowaki K."/>
            <person name="Sugiura M."/>
            <person name="Burr B."/>
            <person name="Sasaki T."/>
        </authorList>
    </citation>
    <scope>NUCLEOTIDE SEQUENCE [LARGE SCALE GENOMIC DNA]</scope>
    <source>
        <strain evidence="4">cv. Nipponbare</strain>
    </source>
</reference>
<feature type="chain" id="PRO_5006014721" evidence="2">
    <location>
        <begin position="21"/>
        <end position="201"/>
    </location>
</feature>
<evidence type="ECO:0000313" key="3">
    <source>
        <dbReference type="EMBL" id="BAS74361.1"/>
    </source>
</evidence>
<reference evidence="3 4" key="3">
    <citation type="journal article" date="2013" name="Rice">
        <title>Improvement of the Oryza sativa Nipponbare reference genome using next generation sequence and optical map data.</title>
        <authorList>
            <person name="Kawahara Y."/>
            <person name="de la Bastide M."/>
            <person name="Hamilton J.P."/>
            <person name="Kanamori H."/>
            <person name="McCombie W.R."/>
            <person name="Ouyang S."/>
            <person name="Schwartz D.C."/>
            <person name="Tanaka T."/>
            <person name="Wu J."/>
            <person name="Zhou S."/>
            <person name="Childs K.L."/>
            <person name="Davidson R.M."/>
            <person name="Lin H."/>
            <person name="Quesada-Ocampo L."/>
            <person name="Vaillancourt B."/>
            <person name="Sakai H."/>
            <person name="Lee S.S."/>
            <person name="Kim J."/>
            <person name="Numa H."/>
            <person name="Itoh T."/>
            <person name="Buell C.R."/>
            <person name="Matsumoto T."/>
        </authorList>
    </citation>
    <scope>NUCLEOTIDE SEQUENCE [LARGE SCALE GENOMIC DNA]</scope>
    <source>
        <strain evidence="4">cv. Nipponbare</strain>
    </source>
</reference>
<evidence type="ECO:0000256" key="2">
    <source>
        <dbReference type="SAM" id="SignalP"/>
    </source>
</evidence>
<dbReference type="AlphaFoldDB" id="A0A0N7KDR6"/>
<feature type="signal peptide" evidence="2">
    <location>
        <begin position="1"/>
        <end position="20"/>
    </location>
</feature>
<keyword evidence="4" id="KW-1185">Reference proteome</keyword>
<keyword evidence="2" id="KW-0732">Signal</keyword>
<accession>A0A0N7KDR6</accession>
<evidence type="ECO:0000256" key="1">
    <source>
        <dbReference type="SAM" id="MobiDB-lite"/>
    </source>
</evidence>
<feature type="region of interest" description="Disordered" evidence="1">
    <location>
        <begin position="109"/>
        <end position="139"/>
    </location>
</feature>
<protein>
    <submittedName>
        <fullName evidence="3">Os01g0750666 protein</fullName>
    </submittedName>
</protein>
<dbReference type="Proteomes" id="UP000059680">
    <property type="component" value="Chromosome 1"/>
</dbReference>
<feature type="non-terminal residue" evidence="3">
    <location>
        <position position="1"/>
    </location>
</feature>
<dbReference type="Gramene" id="Os01t0750666-00">
    <property type="protein sequence ID" value="Os01t0750666-00"/>
    <property type="gene ID" value="Os01g0750666"/>
</dbReference>
<sequence length="201" mass="21395">RPPRLAVVRLLSLSVPAASPLAPAVICTSTVTSPVSPPAALVVYSVDGFSPYSLVGSLNSLLVYSLTVPVPVAEPNAIFLSRFIWSVVPPLVRCIALCPGVTPAFRSSAASSPSSFGKNLAHPRARPRGVAHGGGRAGDQPPHVVRVVVVLQPRVNQLLEVLLLHSSHQQGSRLNQCVRLVTVRHHDRLLPGDQLQEHHAE</sequence>
<proteinExistence type="predicted"/>
<gene>
    <name evidence="3" type="ordered locus">Os01g0750666</name>
    <name evidence="3" type="ORF">OSNPB_010750666</name>
</gene>
<evidence type="ECO:0000313" key="4">
    <source>
        <dbReference type="Proteomes" id="UP000059680"/>
    </source>
</evidence>
<name>A0A0N7KDR6_ORYSJ</name>
<dbReference type="PaxDb" id="39947-A0A0N7KDR6"/>
<organism evidence="3 4">
    <name type="scientific">Oryza sativa subsp. japonica</name>
    <name type="common">Rice</name>
    <dbReference type="NCBI Taxonomy" id="39947"/>
    <lineage>
        <taxon>Eukaryota</taxon>
        <taxon>Viridiplantae</taxon>
        <taxon>Streptophyta</taxon>
        <taxon>Embryophyta</taxon>
        <taxon>Tracheophyta</taxon>
        <taxon>Spermatophyta</taxon>
        <taxon>Magnoliopsida</taxon>
        <taxon>Liliopsida</taxon>
        <taxon>Poales</taxon>
        <taxon>Poaceae</taxon>
        <taxon>BOP clade</taxon>
        <taxon>Oryzoideae</taxon>
        <taxon>Oryzeae</taxon>
        <taxon>Oryzinae</taxon>
        <taxon>Oryza</taxon>
        <taxon>Oryza sativa</taxon>
    </lineage>
</organism>
<dbReference type="EMBL" id="AP014957">
    <property type="protein sequence ID" value="BAS74361.1"/>
    <property type="molecule type" value="Genomic_DNA"/>
</dbReference>
<reference evidence="3 4" key="2">
    <citation type="journal article" date="2013" name="Plant Cell Physiol.">
        <title>Rice Annotation Project Database (RAP-DB): an integrative and interactive database for rice genomics.</title>
        <authorList>
            <person name="Sakai H."/>
            <person name="Lee S.S."/>
            <person name="Tanaka T."/>
            <person name="Numa H."/>
            <person name="Kim J."/>
            <person name="Kawahara Y."/>
            <person name="Wakimoto H."/>
            <person name="Yang C.C."/>
            <person name="Iwamoto M."/>
            <person name="Abe T."/>
            <person name="Yamada Y."/>
            <person name="Muto A."/>
            <person name="Inokuchi H."/>
            <person name="Ikemura T."/>
            <person name="Matsumoto T."/>
            <person name="Sasaki T."/>
            <person name="Itoh T."/>
        </authorList>
    </citation>
    <scope>NUCLEOTIDE SEQUENCE [LARGE SCALE GENOMIC DNA]</scope>
    <source>
        <strain evidence="4">cv. Nipponbare</strain>
    </source>
</reference>